<organism evidence="2 3">
    <name type="scientific">Cyclocybe aegerita</name>
    <name type="common">Black poplar mushroom</name>
    <name type="synonym">Agrocybe aegerita</name>
    <dbReference type="NCBI Taxonomy" id="1973307"/>
    <lineage>
        <taxon>Eukaryota</taxon>
        <taxon>Fungi</taxon>
        <taxon>Dikarya</taxon>
        <taxon>Basidiomycota</taxon>
        <taxon>Agaricomycotina</taxon>
        <taxon>Agaricomycetes</taxon>
        <taxon>Agaricomycetidae</taxon>
        <taxon>Agaricales</taxon>
        <taxon>Agaricineae</taxon>
        <taxon>Bolbitiaceae</taxon>
        <taxon>Cyclocybe</taxon>
    </lineage>
</organism>
<reference evidence="2 3" key="1">
    <citation type="submission" date="2020-01" db="EMBL/GenBank/DDBJ databases">
        <authorList>
            <person name="Gupta K D."/>
        </authorList>
    </citation>
    <scope>NUCLEOTIDE SEQUENCE [LARGE SCALE GENOMIC DNA]</scope>
</reference>
<dbReference type="Gene3D" id="3.90.550.10">
    <property type="entry name" value="Spore Coat Polysaccharide Biosynthesis Protein SpsA, Chain A"/>
    <property type="match status" value="1"/>
</dbReference>
<evidence type="ECO:0000313" key="2">
    <source>
        <dbReference type="EMBL" id="CAA7270981.1"/>
    </source>
</evidence>
<name>A0A8S0Y0M4_CYCAE</name>
<keyword evidence="1" id="KW-1133">Transmembrane helix</keyword>
<comment type="caution">
    <text evidence="2">The sequence shown here is derived from an EMBL/GenBank/DDBJ whole genome shotgun (WGS) entry which is preliminary data.</text>
</comment>
<sequence length="301" mass="34731">MNHDAENPTEARRRRWGRLYIPKYRPRVHRVGLCVAVGVTSVVLLFWPSWNYTMRHRALTRPTFPYYTGAHLTTGTHIQGGQCPSNSTNIAGEIFGANVTAESLWPFASSASATRFAYVFYATEKEYLCSALVNFRQLRRVNVAGEIALIYPATWDQKYPVGSISTTRRLLHRAQHEYRVNLHPVKLWRTEEGEKTWSNSLTKLHIFGLTDYTRLIYLDSDALVLRNLDHLFLAPQARIALPRAYWLDEKDEKKLTSHIMVIAPSDSLMSRVQEYVKNVSSPPFDMEARNLCPIYFFLLTF</sequence>
<dbReference type="AlphaFoldDB" id="A0A8S0Y0M4"/>
<dbReference type="PANTHER" id="PTHR11183">
    <property type="entry name" value="GLYCOGENIN SUBFAMILY MEMBER"/>
    <property type="match status" value="1"/>
</dbReference>
<keyword evidence="1" id="KW-0472">Membrane</keyword>
<dbReference type="Proteomes" id="UP000467700">
    <property type="component" value="Unassembled WGS sequence"/>
</dbReference>
<feature type="transmembrane region" description="Helical" evidence="1">
    <location>
        <begin position="28"/>
        <end position="47"/>
    </location>
</feature>
<dbReference type="InterPro" id="IPR029044">
    <property type="entry name" value="Nucleotide-diphossugar_trans"/>
</dbReference>
<evidence type="ECO:0008006" key="4">
    <source>
        <dbReference type="Google" id="ProtNLM"/>
    </source>
</evidence>
<keyword evidence="1" id="KW-0812">Transmembrane</keyword>
<gene>
    <name evidence="2" type="ORF">AAE3_LOCUS13277</name>
</gene>
<accession>A0A8S0Y0M4</accession>
<proteinExistence type="predicted"/>
<keyword evidence="3" id="KW-1185">Reference proteome</keyword>
<dbReference type="InterPro" id="IPR050587">
    <property type="entry name" value="GNT1/Glycosyltrans_8"/>
</dbReference>
<evidence type="ECO:0000256" key="1">
    <source>
        <dbReference type="SAM" id="Phobius"/>
    </source>
</evidence>
<dbReference type="SUPFAM" id="SSF53448">
    <property type="entry name" value="Nucleotide-diphospho-sugar transferases"/>
    <property type="match status" value="1"/>
</dbReference>
<evidence type="ECO:0000313" key="3">
    <source>
        <dbReference type="Proteomes" id="UP000467700"/>
    </source>
</evidence>
<protein>
    <recommendedName>
        <fullName evidence="4">Glycosyltransferase family 8 protein</fullName>
    </recommendedName>
</protein>
<dbReference type="OrthoDB" id="3055720at2759"/>
<dbReference type="EMBL" id="CACVBS010000101">
    <property type="protein sequence ID" value="CAA7270981.1"/>
    <property type="molecule type" value="Genomic_DNA"/>
</dbReference>